<sequence>MTALEHELEQTLIEPEKVRRSQSDPSVILYYRYCKDTIVGEKWLCIVVKILINDAFILTVYLTNKLKSGESLR</sequence>
<organism evidence="1 2">
    <name type="scientific">Phormidesmis priestleyi ULC007</name>
    <dbReference type="NCBI Taxonomy" id="1920490"/>
    <lineage>
        <taxon>Bacteria</taxon>
        <taxon>Bacillati</taxon>
        <taxon>Cyanobacteriota</taxon>
        <taxon>Cyanophyceae</taxon>
        <taxon>Leptolyngbyales</taxon>
        <taxon>Leptolyngbyaceae</taxon>
        <taxon>Phormidesmis</taxon>
    </lineage>
</organism>
<reference evidence="1 2" key="2">
    <citation type="submission" date="2018-03" db="EMBL/GenBank/DDBJ databases">
        <title>The ancient ancestry and fast evolution of plastids.</title>
        <authorList>
            <person name="Moore K.R."/>
            <person name="Magnabosco C."/>
            <person name="Momper L."/>
            <person name="Gold D.A."/>
            <person name="Bosak T."/>
            <person name="Fournier G.P."/>
        </authorList>
    </citation>
    <scope>NUCLEOTIDE SEQUENCE [LARGE SCALE GENOMIC DNA]</scope>
    <source>
        <strain evidence="1 2">ULC007</strain>
    </source>
</reference>
<dbReference type="OrthoDB" id="336534at2"/>
<evidence type="ECO:0000313" key="2">
    <source>
        <dbReference type="Proteomes" id="UP000238634"/>
    </source>
</evidence>
<reference evidence="1 2" key="1">
    <citation type="submission" date="2018-02" db="EMBL/GenBank/DDBJ databases">
        <authorList>
            <person name="Cohen D.B."/>
            <person name="Kent A.D."/>
        </authorList>
    </citation>
    <scope>NUCLEOTIDE SEQUENCE [LARGE SCALE GENOMIC DNA]</scope>
    <source>
        <strain evidence="1 2">ULC007</strain>
    </source>
</reference>
<accession>A0A2T1DP39</accession>
<protein>
    <recommendedName>
        <fullName evidence="3">DUF4258 domain-containing protein</fullName>
    </recommendedName>
</protein>
<dbReference type="EMBL" id="PVWG01000001">
    <property type="protein sequence ID" value="PSB22249.1"/>
    <property type="molecule type" value="Genomic_DNA"/>
</dbReference>
<evidence type="ECO:0000313" key="1">
    <source>
        <dbReference type="EMBL" id="PSB22249.1"/>
    </source>
</evidence>
<keyword evidence="2" id="KW-1185">Reference proteome</keyword>
<gene>
    <name evidence="1" type="ORF">C7B65_00330</name>
</gene>
<name>A0A2T1DP39_9CYAN</name>
<dbReference type="AlphaFoldDB" id="A0A2T1DP39"/>
<proteinExistence type="predicted"/>
<comment type="caution">
    <text evidence="1">The sequence shown here is derived from an EMBL/GenBank/DDBJ whole genome shotgun (WGS) entry which is preliminary data.</text>
</comment>
<evidence type="ECO:0008006" key="3">
    <source>
        <dbReference type="Google" id="ProtNLM"/>
    </source>
</evidence>
<dbReference type="Proteomes" id="UP000238634">
    <property type="component" value="Unassembled WGS sequence"/>
</dbReference>
<dbReference type="STRING" id="1920490.GCA_001895925_00612"/>